<reference evidence="1 2" key="1">
    <citation type="submission" date="2013-04" db="EMBL/GenBank/DDBJ databases">
        <authorList>
            <person name="Weinstock G."/>
            <person name="Sodergren E."/>
            <person name="Lobos E.A."/>
            <person name="Fulton L."/>
            <person name="Fulton R."/>
            <person name="Courtney L."/>
            <person name="Fronick C."/>
            <person name="O'Laughlin M."/>
            <person name="Godfrey J."/>
            <person name="Wilson R.M."/>
            <person name="Miner T."/>
            <person name="Farmer C."/>
            <person name="Delehaunty K."/>
            <person name="Cordes M."/>
            <person name="Minx P."/>
            <person name="Tomlinson C."/>
            <person name="Chen J."/>
            <person name="Wollam A."/>
            <person name="Pepin K.H."/>
            <person name="Palsikar V.B."/>
            <person name="Zhang X."/>
            <person name="Suruliraj S."/>
            <person name="Perna N.T."/>
            <person name="Plunkett G."/>
            <person name="Warren W."/>
            <person name="Mitreva M."/>
            <person name="Mardis E.R."/>
            <person name="Wilson R.K."/>
        </authorList>
    </citation>
    <scope>NUCLEOTIDE SEQUENCE [LARGE SCALE GENOMIC DNA]</scope>
    <source>
        <strain evidence="1 2">DSM 4568</strain>
    </source>
</reference>
<dbReference type="STRING" id="566551.HMPREF0201_00700"/>
<dbReference type="EMBL" id="ATDT01000004">
    <property type="protein sequence ID" value="EPF20100.1"/>
    <property type="molecule type" value="Genomic_DNA"/>
</dbReference>
<proteinExistence type="predicted"/>
<dbReference type="HOGENOM" id="CLU_2951828_0_0_6"/>
<name>S3J4F3_9ENTR</name>
<gene>
    <name evidence="1" type="ORF">HMPREF0201_00700</name>
</gene>
<organism evidence="1 2">
    <name type="scientific">Cedecea davisae DSM 4568</name>
    <dbReference type="NCBI Taxonomy" id="566551"/>
    <lineage>
        <taxon>Bacteria</taxon>
        <taxon>Pseudomonadati</taxon>
        <taxon>Pseudomonadota</taxon>
        <taxon>Gammaproteobacteria</taxon>
        <taxon>Enterobacterales</taxon>
        <taxon>Enterobacteriaceae</taxon>
        <taxon>Cedecea</taxon>
    </lineage>
</organism>
<dbReference type="AlphaFoldDB" id="S3J4F3"/>
<evidence type="ECO:0000313" key="2">
    <source>
        <dbReference type="Proteomes" id="UP000014585"/>
    </source>
</evidence>
<protein>
    <submittedName>
        <fullName evidence="1">Uncharacterized protein</fullName>
    </submittedName>
</protein>
<dbReference type="Proteomes" id="UP000014585">
    <property type="component" value="Unassembled WGS sequence"/>
</dbReference>
<sequence>MQIIDALCRVEQAQQVLSVWMEANISDSTTFHMMGALVSLLEGVPEAIEHFRVTGEPSL</sequence>
<evidence type="ECO:0000313" key="1">
    <source>
        <dbReference type="EMBL" id="EPF20100.1"/>
    </source>
</evidence>
<accession>S3J4F3</accession>
<comment type="caution">
    <text evidence="1">The sequence shown here is derived from an EMBL/GenBank/DDBJ whole genome shotgun (WGS) entry which is preliminary data.</text>
</comment>